<dbReference type="PANTHER" id="PTHR30349:SF41">
    <property type="entry name" value="INTEGRASE_RECOMBINASE PROTEIN MJ0367-RELATED"/>
    <property type="match status" value="1"/>
</dbReference>
<keyword evidence="1" id="KW-0229">DNA integration</keyword>
<evidence type="ECO:0000259" key="5">
    <source>
        <dbReference type="PROSITE" id="PS51898"/>
    </source>
</evidence>
<organism evidence="7 8">
    <name type="scientific">Halorubrum halodurans</name>
    <dbReference type="NCBI Taxonomy" id="1383851"/>
    <lineage>
        <taxon>Archaea</taxon>
        <taxon>Methanobacteriati</taxon>
        <taxon>Methanobacteriota</taxon>
        <taxon>Stenosarchaea group</taxon>
        <taxon>Halobacteria</taxon>
        <taxon>Halobacteriales</taxon>
        <taxon>Haloferacaceae</taxon>
        <taxon>Halorubrum</taxon>
    </lineage>
</organism>
<dbReference type="RefSeq" id="WP_094531964.1">
    <property type="nucleotide sequence ID" value="NZ_NHPJ01000085.1"/>
</dbReference>
<dbReference type="GO" id="GO:0006310">
    <property type="term" value="P:DNA recombination"/>
    <property type="evidence" value="ECO:0007669"/>
    <property type="project" value="UniProtKB-KW"/>
</dbReference>
<dbReference type="SUPFAM" id="SSF56349">
    <property type="entry name" value="DNA breaking-rejoining enzymes"/>
    <property type="match status" value="1"/>
</dbReference>
<keyword evidence="3" id="KW-0233">DNA recombination</keyword>
<evidence type="ECO:0000256" key="1">
    <source>
        <dbReference type="ARBA" id="ARBA00022908"/>
    </source>
</evidence>
<dbReference type="AlphaFoldDB" id="A0A256IIV6"/>
<dbReference type="InterPro" id="IPR011010">
    <property type="entry name" value="DNA_brk_join_enz"/>
</dbReference>
<gene>
    <name evidence="7" type="ORF">DJ70_08510</name>
</gene>
<sequence>MNLEPIDPETAVELYLADREAEVAKATLYSHSSRLGHFVRWCDEEDIDNLNELSGRILHEYRLWRRRDGDLAPATEKTQMDTIRVFVKWLESIDAVVDDLHTKVRSPVLRDGQNVRDVMLESDRAEEVLGYLSKYEYASRPHVVITLMWHTMMRTGAVHSLDVDDYDPEGQYIAVVHRPETGTTIKNGTDGERLIALSNEVCGLIDDWIANRRPDVDDEFGRQPLVSTSNGRAHRSTLRGDCYRYTRPCVSTGECPHDRDPDDCDAMEYTAAFDCPSSMSPHALRRGGITHHLNSDVPKDVVSDRANVTPGVLNEHYDRRSQREKMEQRRGHLDNI</sequence>
<dbReference type="GO" id="GO:0003677">
    <property type="term" value="F:DNA binding"/>
    <property type="evidence" value="ECO:0007669"/>
    <property type="project" value="UniProtKB-UniRule"/>
</dbReference>
<comment type="caution">
    <text evidence="7">The sequence shown here is derived from an EMBL/GenBank/DDBJ whole genome shotgun (WGS) entry which is preliminary data.</text>
</comment>
<evidence type="ECO:0000256" key="3">
    <source>
        <dbReference type="ARBA" id="ARBA00023172"/>
    </source>
</evidence>
<evidence type="ECO:0000313" key="8">
    <source>
        <dbReference type="Proteomes" id="UP000216308"/>
    </source>
</evidence>
<dbReference type="InterPro" id="IPR010998">
    <property type="entry name" value="Integrase_recombinase_N"/>
</dbReference>
<dbReference type="CDD" id="cd00397">
    <property type="entry name" value="DNA_BRE_C"/>
    <property type="match status" value="1"/>
</dbReference>
<dbReference type="Proteomes" id="UP000216308">
    <property type="component" value="Unassembled WGS sequence"/>
</dbReference>
<dbReference type="InterPro" id="IPR044068">
    <property type="entry name" value="CB"/>
</dbReference>
<dbReference type="InterPro" id="IPR050090">
    <property type="entry name" value="Tyrosine_recombinase_XerCD"/>
</dbReference>
<dbReference type="EMBL" id="NHPJ01000085">
    <property type="protein sequence ID" value="OYR56470.1"/>
    <property type="molecule type" value="Genomic_DNA"/>
</dbReference>
<dbReference type="Gene3D" id="1.10.150.130">
    <property type="match status" value="1"/>
</dbReference>
<evidence type="ECO:0000313" key="7">
    <source>
        <dbReference type="EMBL" id="OYR56470.1"/>
    </source>
</evidence>
<evidence type="ECO:0000256" key="4">
    <source>
        <dbReference type="PROSITE-ProRule" id="PRU01248"/>
    </source>
</evidence>
<feature type="domain" description="Tyr recombinase" evidence="5">
    <location>
        <begin position="115"/>
        <end position="330"/>
    </location>
</feature>
<dbReference type="PANTHER" id="PTHR30349">
    <property type="entry name" value="PHAGE INTEGRASE-RELATED"/>
    <property type="match status" value="1"/>
</dbReference>
<dbReference type="Gene3D" id="1.10.443.10">
    <property type="entry name" value="Intergrase catalytic core"/>
    <property type="match status" value="1"/>
</dbReference>
<dbReference type="GO" id="GO:0015074">
    <property type="term" value="P:DNA integration"/>
    <property type="evidence" value="ECO:0007669"/>
    <property type="project" value="UniProtKB-KW"/>
</dbReference>
<keyword evidence="2 4" id="KW-0238">DNA-binding</keyword>
<reference evidence="7 8" key="1">
    <citation type="journal article" date="2014" name="Front. Microbiol.">
        <title>Population and genomic analysis of the genus Halorubrum.</title>
        <authorList>
            <person name="Fullmer M.S."/>
            <person name="Soucy S.M."/>
            <person name="Swithers K.S."/>
            <person name="Makkay A.M."/>
            <person name="Wheeler R."/>
            <person name="Ventosa A."/>
            <person name="Gogarten J.P."/>
            <person name="Papke R.T."/>
        </authorList>
    </citation>
    <scope>NUCLEOTIDE SEQUENCE [LARGE SCALE GENOMIC DNA]</scope>
    <source>
        <strain evidence="7 8">Cb34</strain>
    </source>
</reference>
<dbReference type="PROSITE" id="PS51900">
    <property type="entry name" value="CB"/>
    <property type="match status" value="1"/>
</dbReference>
<evidence type="ECO:0000256" key="2">
    <source>
        <dbReference type="ARBA" id="ARBA00023125"/>
    </source>
</evidence>
<accession>A0A256IIV6</accession>
<name>A0A256IIV6_9EURY</name>
<keyword evidence="8" id="KW-1185">Reference proteome</keyword>
<proteinExistence type="predicted"/>
<feature type="domain" description="Core-binding (CB)" evidence="6">
    <location>
        <begin position="6"/>
        <end position="91"/>
    </location>
</feature>
<evidence type="ECO:0000259" key="6">
    <source>
        <dbReference type="PROSITE" id="PS51900"/>
    </source>
</evidence>
<dbReference type="InterPro" id="IPR013762">
    <property type="entry name" value="Integrase-like_cat_sf"/>
</dbReference>
<dbReference type="OrthoDB" id="198497at2157"/>
<dbReference type="InterPro" id="IPR002104">
    <property type="entry name" value="Integrase_catalytic"/>
</dbReference>
<dbReference type="PROSITE" id="PS51898">
    <property type="entry name" value="TYR_RECOMBINASE"/>
    <property type="match status" value="1"/>
</dbReference>
<protein>
    <submittedName>
        <fullName evidence="7">Integrase</fullName>
    </submittedName>
</protein>